<evidence type="ECO:0000256" key="5">
    <source>
        <dbReference type="ARBA" id="ARBA00023004"/>
    </source>
</evidence>
<comment type="catalytic activity">
    <reaction evidence="6">
        <text>N-terminal N-formyl-L-methionyl-[peptide] + H2O = N-terminal L-methionyl-[peptide] + formate</text>
        <dbReference type="Rhea" id="RHEA:24420"/>
        <dbReference type="Rhea" id="RHEA-COMP:10639"/>
        <dbReference type="Rhea" id="RHEA-COMP:10640"/>
        <dbReference type="ChEBI" id="CHEBI:15377"/>
        <dbReference type="ChEBI" id="CHEBI:15740"/>
        <dbReference type="ChEBI" id="CHEBI:49298"/>
        <dbReference type="ChEBI" id="CHEBI:64731"/>
        <dbReference type="EC" id="3.5.1.88"/>
    </reaction>
</comment>
<accession>A0A8J2XFC8</accession>
<dbReference type="CDD" id="cd00487">
    <property type="entry name" value="Pep_deformylase"/>
    <property type="match status" value="1"/>
</dbReference>
<evidence type="ECO:0000256" key="2">
    <source>
        <dbReference type="ARBA" id="ARBA00022723"/>
    </source>
</evidence>
<reference evidence="7" key="1">
    <citation type="journal article" date="2014" name="Int. J. Syst. Evol. Microbiol.">
        <title>Complete genome sequence of Corynebacterium casei LMG S-19264T (=DSM 44701T), isolated from a smear-ripened cheese.</title>
        <authorList>
            <consortium name="US DOE Joint Genome Institute (JGI-PGF)"/>
            <person name="Walter F."/>
            <person name="Albersmeier A."/>
            <person name="Kalinowski J."/>
            <person name="Ruckert C."/>
        </authorList>
    </citation>
    <scope>NUCLEOTIDE SEQUENCE</scope>
    <source>
        <strain evidence="7">CGMCC 1.12785</strain>
    </source>
</reference>
<comment type="function">
    <text evidence="6">Removes the formyl group from the N-terminal Met of newly synthesized proteins. Requires at least a dipeptide for an efficient rate of reaction. N-terminal L-methionine is a prerequisite for activity but the enzyme has broad specificity at other positions.</text>
</comment>
<gene>
    <name evidence="6 7" type="primary">def</name>
    <name evidence="7" type="ORF">GCM10011333_14140</name>
</gene>
<dbReference type="RefSeq" id="WP_188550232.1">
    <property type="nucleotide sequence ID" value="NZ_BMFY01000005.1"/>
</dbReference>
<dbReference type="HAMAP" id="MF_00163">
    <property type="entry name" value="Pep_deformylase"/>
    <property type="match status" value="1"/>
</dbReference>
<dbReference type="EMBL" id="BMFY01000005">
    <property type="protein sequence ID" value="GGA12472.1"/>
    <property type="molecule type" value="Genomic_DNA"/>
</dbReference>
<dbReference type="PIRSF" id="PIRSF004749">
    <property type="entry name" value="Pep_def"/>
    <property type="match status" value="1"/>
</dbReference>
<dbReference type="NCBIfam" id="NF001159">
    <property type="entry name" value="PRK00150.1-3"/>
    <property type="match status" value="1"/>
</dbReference>
<name>A0A8J2XFC8_9MICO</name>
<feature type="binding site" evidence="6">
    <location>
        <position position="145"/>
    </location>
    <ligand>
        <name>Fe cation</name>
        <dbReference type="ChEBI" id="CHEBI:24875"/>
    </ligand>
</feature>
<keyword evidence="4 6" id="KW-0648">Protein biosynthesis</keyword>
<keyword evidence="2 6" id="KW-0479">Metal-binding</keyword>
<dbReference type="SUPFAM" id="SSF56420">
    <property type="entry name" value="Peptide deformylase"/>
    <property type="match status" value="1"/>
</dbReference>
<comment type="cofactor">
    <cofactor evidence="6">
        <name>Fe(2+)</name>
        <dbReference type="ChEBI" id="CHEBI:29033"/>
    </cofactor>
    <text evidence="6">Binds 1 Fe(2+) ion.</text>
</comment>
<dbReference type="InterPro" id="IPR023635">
    <property type="entry name" value="Peptide_deformylase"/>
</dbReference>
<evidence type="ECO:0000256" key="3">
    <source>
        <dbReference type="ARBA" id="ARBA00022801"/>
    </source>
</evidence>
<comment type="caution">
    <text evidence="7">The sequence shown here is derived from an EMBL/GenBank/DDBJ whole genome shotgun (WGS) entry which is preliminary data.</text>
</comment>
<comment type="similarity">
    <text evidence="1 6">Belongs to the polypeptide deformylase family.</text>
</comment>
<sequence>MSIRPIVVYGEPVLHRRAQTVETFDDDLRSLIADMRETLAASNGVGLAAPQIGVGLRIFLYDAPDDEGVQRSGTVVNPTLVTSKVPGTRPDPDEDAEGCLSVPGLNYPIARADWAKVTGVDEFGQPVEFEARGWFARVMQHEYDHLLGKLYVDRLDDRWARKWKKAQKTLGWNEPGHSWLPGTDPDPFGH</sequence>
<keyword evidence="3 6" id="KW-0378">Hydrolase</keyword>
<evidence type="ECO:0000256" key="4">
    <source>
        <dbReference type="ARBA" id="ARBA00022917"/>
    </source>
</evidence>
<organism evidence="7 8">
    <name type="scientific">Sediminivirga luteola</name>
    <dbReference type="NCBI Taxonomy" id="1774748"/>
    <lineage>
        <taxon>Bacteria</taxon>
        <taxon>Bacillati</taxon>
        <taxon>Actinomycetota</taxon>
        <taxon>Actinomycetes</taxon>
        <taxon>Micrococcales</taxon>
        <taxon>Brevibacteriaceae</taxon>
        <taxon>Sediminivirga</taxon>
    </lineage>
</organism>
<dbReference type="PRINTS" id="PR01576">
    <property type="entry name" value="PDEFORMYLASE"/>
</dbReference>
<feature type="active site" evidence="6">
    <location>
        <position position="142"/>
    </location>
</feature>
<dbReference type="PANTHER" id="PTHR10458:SF2">
    <property type="entry name" value="PEPTIDE DEFORMYLASE, MITOCHONDRIAL"/>
    <property type="match status" value="1"/>
</dbReference>
<evidence type="ECO:0000256" key="6">
    <source>
        <dbReference type="HAMAP-Rule" id="MF_00163"/>
    </source>
</evidence>
<dbReference type="Gene3D" id="3.90.45.10">
    <property type="entry name" value="Peptide deformylase"/>
    <property type="match status" value="1"/>
</dbReference>
<reference evidence="7" key="2">
    <citation type="submission" date="2020-09" db="EMBL/GenBank/DDBJ databases">
        <authorList>
            <person name="Sun Q."/>
            <person name="Zhou Y."/>
        </authorList>
    </citation>
    <scope>NUCLEOTIDE SEQUENCE</scope>
    <source>
        <strain evidence="7">CGMCC 1.12785</strain>
    </source>
</reference>
<dbReference type="GO" id="GO:0042586">
    <property type="term" value="F:peptide deformylase activity"/>
    <property type="evidence" value="ECO:0007669"/>
    <property type="project" value="UniProtKB-UniRule"/>
</dbReference>
<feature type="binding site" evidence="6">
    <location>
        <position position="99"/>
    </location>
    <ligand>
        <name>Fe cation</name>
        <dbReference type="ChEBI" id="CHEBI:24875"/>
    </ligand>
</feature>
<evidence type="ECO:0000256" key="1">
    <source>
        <dbReference type="ARBA" id="ARBA00010759"/>
    </source>
</evidence>
<dbReference type="NCBIfam" id="TIGR00079">
    <property type="entry name" value="pept_deformyl"/>
    <property type="match status" value="1"/>
</dbReference>
<dbReference type="GO" id="GO:0006412">
    <property type="term" value="P:translation"/>
    <property type="evidence" value="ECO:0007669"/>
    <property type="project" value="UniProtKB-UniRule"/>
</dbReference>
<proteinExistence type="inferred from homology"/>
<evidence type="ECO:0000313" key="7">
    <source>
        <dbReference type="EMBL" id="GGA12472.1"/>
    </source>
</evidence>
<keyword evidence="8" id="KW-1185">Reference proteome</keyword>
<dbReference type="Pfam" id="PF01327">
    <property type="entry name" value="Pep_deformylase"/>
    <property type="match status" value="1"/>
</dbReference>
<protein>
    <recommendedName>
        <fullName evidence="6">Peptide deformylase</fullName>
        <shortName evidence="6">PDF</shortName>
        <ecNumber evidence="6">3.5.1.88</ecNumber>
    </recommendedName>
    <alternativeName>
        <fullName evidence="6">Polypeptide deformylase</fullName>
    </alternativeName>
</protein>
<feature type="binding site" evidence="6">
    <location>
        <position position="141"/>
    </location>
    <ligand>
        <name>Fe cation</name>
        <dbReference type="ChEBI" id="CHEBI:24875"/>
    </ligand>
</feature>
<dbReference type="InterPro" id="IPR036821">
    <property type="entry name" value="Peptide_deformylase_sf"/>
</dbReference>
<dbReference type="Proteomes" id="UP000616114">
    <property type="component" value="Unassembled WGS sequence"/>
</dbReference>
<evidence type="ECO:0000313" key="8">
    <source>
        <dbReference type="Proteomes" id="UP000616114"/>
    </source>
</evidence>
<dbReference type="AlphaFoldDB" id="A0A8J2XFC8"/>
<dbReference type="GO" id="GO:0046872">
    <property type="term" value="F:metal ion binding"/>
    <property type="evidence" value="ECO:0007669"/>
    <property type="project" value="UniProtKB-KW"/>
</dbReference>
<dbReference type="PANTHER" id="PTHR10458">
    <property type="entry name" value="PEPTIDE DEFORMYLASE"/>
    <property type="match status" value="1"/>
</dbReference>
<dbReference type="EC" id="3.5.1.88" evidence="6"/>
<keyword evidence="5 6" id="KW-0408">Iron</keyword>